<dbReference type="AlphaFoldDB" id="A0A8H9LYN4"/>
<evidence type="ECO:0000313" key="3">
    <source>
        <dbReference type="Proteomes" id="UP000610124"/>
    </source>
</evidence>
<evidence type="ECO:0000313" key="2">
    <source>
        <dbReference type="EMBL" id="GGV01924.1"/>
    </source>
</evidence>
<protein>
    <submittedName>
        <fullName evidence="2">Uncharacterized protein</fullName>
    </submittedName>
</protein>
<sequence>MAPVLTSLTPSHGSDLGGEAVVLCGGNLTYTDAVTCGVLASFAAISDTRSSRPGGRKFGGRESHGSGSDQRQQHHPTRSSGRHFDPRPLHRFHQCLGHPYGRRPGAGGLSWRRMSRC</sequence>
<dbReference type="EMBL" id="BMUB01000026">
    <property type="protein sequence ID" value="GGV01924.1"/>
    <property type="molecule type" value="Genomic_DNA"/>
</dbReference>
<evidence type="ECO:0000256" key="1">
    <source>
        <dbReference type="SAM" id="MobiDB-lite"/>
    </source>
</evidence>
<reference evidence="2" key="2">
    <citation type="submission" date="2020-09" db="EMBL/GenBank/DDBJ databases">
        <authorList>
            <person name="Sun Q."/>
            <person name="Ohkuma M."/>
        </authorList>
    </citation>
    <scope>NUCLEOTIDE SEQUENCE</scope>
    <source>
        <strain evidence="2">JCM 4434</strain>
    </source>
</reference>
<name>A0A8H9LYN4_KITAU</name>
<accession>A0A8H9LYN4</accession>
<comment type="caution">
    <text evidence="2">The sequence shown here is derived from an EMBL/GenBank/DDBJ whole genome shotgun (WGS) entry which is preliminary data.</text>
</comment>
<dbReference type="CDD" id="cd00102">
    <property type="entry name" value="IPT"/>
    <property type="match status" value="1"/>
</dbReference>
<organism evidence="2 3">
    <name type="scientific">Kitasatospora aureofaciens</name>
    <name type="common">Streptomyces aureofaciens</name>
    <dbReference type="NCBI Taxonomy" id="1894"/>
    <lineage>
        <taxon>Bacteria</taxon>
        <taxon>Bacillati</taxon>
        <taxon>Actinomycetota</taxon>
        <taxon>Actinomycetes</taxon>
        <taxon>Kitasatosporales</taxon>
        <taxon>Streptomycetaceae</taxon>
        <taxon>Kitasatospora</taxon>
    </lineage>
</organism>
<dbReference type="Proteomes" id="UP000610124">
    <property type="component" value="Unassembled WGS sequence"/>
</dbReference>
<proteinExistence type="predicted"/>
<gene>
    <name evidence="2" type="ORF">GCM10010502_65730</name>
</gene>
<feature type="region of interest" description="Disordered" evidence="1">
    <location>
        <begin position="48"/>
        <end position="117"/>
    </location>
</feature>
<reference evidence="2" key="1">
    <citation type="journal article" date="2014" name="Int. J. Syst. Evol. Microbiol.">
        <title>Complete genome sequence of Corynebacterium casei LMG S-19264T (=DSM 44701T), isolated from a smear-ripened cheese.</title>
        <authorList>
            <consortium name="US DOE Joint Genome Institute (JGI-PGF)"/>
            <person name="Walter F."/>
            <person name="Albersmeier A."/>
            <person name="Kalinowski J."/>
            <person name="Ruckert C."/>
        </authorList>
    </citation>
    <scope>NUCLEOTIDE SEQUENCE</scope>
    <source>
        <strain evidence="2">JCM 4434</strain>
    </source>
</reference>